<feature type="compositionally biased region" description="Polar residues" evidence="1">
    <location>
        <begin position="7"/>
        <end position="22"/>
    </location>
</feature>
<reference evidence="2 3" key="1">
    <citation type="journal article" date="2009" name="Science">
        <title>Genome sequence, comparative analysis, and population genetics of the domestic horse.</title>
        <authorList>
            <consortium name="Broad Institute Genome Sequencing Platform"/>
            <consortium name="Broad Institute Whole Genome Assembly Team"/>
            <person name="Wade C.M."/>
            <person name="Giulotto E."/>
            <person name="Sigurdsson S."/>
            <person name="Zoli M."/>
            <person name="Gnerre S."/>
            <person name="Imsland F."/>
            <person name="Lear T.L."/>
            <person name="Adelson D.L."/>
            <person name="Bailey E."/>
            <person name="Bellone R.R."/>
            <person name="Bloecker H."/>
            <person name="Distl O."/>
            <person name="Edgar R.C."/>
            <person name="Garber M."/>
            <person name="Leeb T."/>
            <person name="Mauceli E."/>
            <person name="MacLeod J.N."/>
            <person name="Penedo M.C.T."/>
            <person name="Raison J.M."/>
            <person name="Sharpe T."/>
            <person name="Vogel J."/>
            <person name="Andersson L."/>
            <person name="Antczak D.F."/>
            <person name="Biagi T."/>
            <person name="Binns M.M."/>
            <person name="Chowdhary B.P."/>
            <person name="Coleman S.J."/>
            <person name="Della Valle G."/>
            <person name="Fryc S."/>
            <person name="Guerin G."/>
            <person name="Hasegawa T."/>
            <person name="Hill E.W."/>
            <person name="Jurka J."/>
            <person name="Kiialainen A."/>
            <person name="Lindgren G."/>
            <person name="Liu J."/>
            <person name="Magnani E."/>
            <person name="Mickelson J.R."/>
            <person name="Murray J."/>
            <person name="Nergadze S.G."/>
            <person name="Onofrio R."/>
            <person name="Pedroni S."/>
            <person name="Piras M.F."/>
            <person name="Raudsepp T."/>
            <person name="Rocchi M."/>
            <person name="Roeed K.H."/>
            <person name="Ryder O.A."/>
            <person name="Searle S."/>
            <person name="Skow L."/>
            <person name="Swinburne J.E."/>
            <person name="Syvaenen A.C."/>
            <person name="Tozaki T."/>
            <person name="Valberg S.J."/>
            <person name="Vaudin M."/>
            <person name="White J.R."/>
            <person name="Zody M.C."/>
            <person name="Lander E.S."/>
            <person name="Lindblad-Toh K."/>
        </authorList>
    </citation>
    <scope>NUCLEOTIDE SEQUENCE [LARGE SCALE GENOMIC DNA]</scope>
    <source>
        <strain evidence="2 3">Thoroughbred</strain>
    </source>
</reference>
<dbReference type="Proteomes" id="UP000002281">
    <property type="component" value="Chromosome 8"/>
</dbReference>
<dbReference type="AlphaFoldDB" id="A0A9L0T209"/>
<protein>
    <submittedName>
        <fullName evidence="2">Uncharacterized protein</fullName>
    </submittedName>
</protein>
<dbReference type="PANTHER" id="PTHR19446">
    <property type="entry name" value="REVERSE TRANSCRIPTASES"/>
    <property type="match status" value="1"/>
</dbReference>
<evidence type="ECO:0000313" key="2">
    <source>
        <dbReference type="Ensembl" id="ENSECAP00000080291.1"/>
    </source>
</evidence>
<dbReference type="GeneTree" id="ENSGT01150000286916"/>
<organism evidence="2 3">
    <name type="scientific">Equus caballus</name>
    <name type="common">Horse</name>
    <dbReference type="NCBI Taxonomy" id="9796"/>
    <lineage>
        <taxon>Eukaryota</taxon>
        <taxon>Metazoa</taxon>
        <taxon>Chordata</taxon>
        <taxon>Craniata</taxon>
        <taxon>Vertebrata</taxon>
        <taxon>Euteleostomi</taxon>
        <taxon>Mammalia</taxon>
        <taxon>Eutheria</taxon>
        <taxon>Laurasiatheria</taxon>
        <taxon>Perissodactyla</taxon>
        <taxon>Equidae</taxon>
        <taxon>Equus</taxon>
    </lineage>
</organism>
<keyword evidence="3" id="KW-1185">Reference proteome</keyword>
<reference evidence="2" key="2">
    <citation type="submission" date="2025-08" db="UniProtKB">
        <authorList>
            <consortium name="Ensembl"/>
        </authorList>
    </citation>
    <scope>IDENTIFICATION</scope>
    <source>
        <strain evidence="2">Thoroughbred</strain>
    </source>
</reference>
<feature type="region of interest" description="Disordered" evidence="1">
    <location>
        <begin position="1"/>
        <end position="75"/>
    </location>
</feature>
<reference evidence="2" key="3">
    <citation type="submission" date="2025-09" db="UniProtKB">
        <authorList>
            <consortium name="Ensembl"/>
        </authorList>
    </citation>
    <scope>IDENTIFICATION</scope>
    <source>
        <strain evidence="2">Thoroughbred</strain>
    </source>
</reference>
<name>A0A9L0T209_HORSE</name>
<feature type="compositionally biased region" description="Basic and acidic residues" evidence="1">
    <location>
        <begin position="43"/>
        <end position="54"/>
    </location>
</feature>
<dbReference type="Ensembl" id="ENSECAT00000129074.1">
    <property type="protein sequence ID" value="ENSECAP00000080291.1"/>
    <property type="gene ID" value="ENSECAG00000054828.1"/>
</dbReference>
<evidence type="ECO:0000256" key="1">
    <source>
        <dbReference type="SAM" id="MobiDB-lite"/>
    </source>
</evidence>
<sequence length="262" mass="28777">QDPFVSPLQSTASKTSITQQRLHYSVSPGHWREPHISTYEVSGLEHTEEAKQGRAQDPGPPTVVSEPAAPSPRELGGQQWRCVYNSGQPAVAAPVATGSGAAVEVKLCDLRPPAATQSLVAAAEVHTGLQHPNWSGACSHKVTGNSRGSAPQTSGVLYQIFKKDLIPIFLKLFQKIKEANIMLILKPDKDNTKQENYRPILLMNIDAKILNKNISKSNTTIHKRITHHNQVGFTSGMQGWFNICKSINVIHHTNKMKNKKIT</sequence>
<accession>A0A9L0T209</accession>
<evidence type="ECO:0000313" key="3">
    <source>
        <dbReference type="Proteomes" id="UP000002281"/>
    </source>
</evidence>
<proteinExistence type="predicted"/>